<dbReference type="PANTHER" id="PTHR37314">
    <property type="entry name" value="SLR0142 PROTEIN"/>
    <property type="match status" value="1"/>
</dbReference>
<keyword evidence="1" id="KW-0812">Transmembrane</keyword>
<feature type="transmembrane region" description="Helical" evidence="1">
    <location>
        <begin position="122"/>
        <end position="141"/>
    </location>
</feature>
<feature type="transmembrane region" description="Helical" evidence="1">
    <location>
        <begin position="95"/>
        <end position="116"/>
    </location>
</feature>
<gene>
    <name evidence="2" type="ORF">GCM10025876_08330</name>
</gene>
<dbReference type="Pfam" id="PF06912">
    <property type="entry name" value="DUF1275"/>
    <property type="match status" value="1"/>
</dbReference>
<proteinExistence type="predicted"/>
<dbReference type="RefSeq" id="WP_284327505.1">
    <property type="nucleotide sequence ID" value="NZ_BSUN01000001.1"/>
</dbReference>
<dbReference type="InterPro" id="IPR010699">
    <property type="entry name" value="DUF1275"/>
</dbReference>
<organism evidence="2 3">
    <name type="scientific">Demequina litorisediminis</name>
    <dbReference type="NCBI Taxonomy" id="1849022"/>
    <lineage>
        <taxon>Bacteria</taxon>
        <taxon>Bacillati</taxon>
        <taxon>Actinomycetota</taxon>
        <taxon>Actinomycetes</taxon>
        <taxon>Micrococcales</taxon>
        <taxon>Demequinaceae</taxon>
        <taxon>Demequina</taxon>
    </lineage>
</organism>
<keyword evidence="3" id="KW-1185">Reference proteome</keyword>
<evidence type="ECO:0000313" key="3">
    <source>
        <dbReference type="Proteomes" id="UP001157125"/>
    </source>
</evidence>
<feature type="transmembrane region" description="Helical" evidence="1">
    <location>
        <begin position="12"/>
        <end position="35"/>
    </location>
</feature>
<evidence type="ECO:0000256" key="1">
    <source>
        <dbReference type="SAM" id="Phobius"/>
    </source>
</evidence>
<dbReference type="PANTHER" id="PTHR37314:SF4">
    <property type="entry name" value="UPF0700 TRANSMEMBRANE PROTEIN YOAK"/>
    <property type="match status" value="1"/>
</dbReference>
<comment type="caution">
    <text evidence="2">The sequence shown here is derived from an EMBL/GenBank/DDBJ whole genome shotgun (WGS) entry which is preliminary data.</text>
</comment>
<feature type="transmembrane region" description="Helical" evidence="1">
    <location>
        <begin position="179"/>
        <end position="196"/>
    </location>
</feature>
<name>A0ABQ6IA09_9MICO</name>
<feature type="transmembrane region" description="Helical" evidence="1">
    <location>
        <begin position="62"/>
        <end position="83"/>
    </location>
</feature>
<evidence type="ECO:0000313" key="2">
    <source>
        <dbReference type="EMBL" id="GMA34629.1"/>
    </source>
</evidence>
<dbReference type="EMBL" id="BSUN01000001">
    <property type="protein sequence ID" value="GMA34629.1"/>
    <property type="molecule type" value="Genomic_DNA"/>
</dbReference>
<dbReference type="Proteomes" id="UP001157125">
    <property type="component" value="Unassembled WGS sequence"/>
</dbReference>
<keyword evidence="1" id="KW-1133">Transmembrane helix</keyword>
<feature type="transmembrane region" description="Helical" evidence="1">
    <location>
        <begin position="202"/>
        <end position="219"/>
    </location>
</feature>
<keyword evidence="1" id="KW-0472">Membrane</keyword>
<reference evidence="3" key="1">
    <citation type="journal article" date="2019" name="Int. J. Syst. Evol. Microbiol.">
        <title>The Global Catalogue of Microorganisms (GCM) 10K type strain sequencing project: providing services to taxonomists for standard genome sequencing and annotation.</title>
        <authorList>
            <consortium name="The Broad Institute Genomics Platform"/>
            <consortium name="The Broad Institute Genome Sequencing Center for Infectious Disease"/>
            <person name="Wu L."/>
            <person name="Ma J."/>
        </authorList>
    </citation>
    <scope>NUCLEOTIDE SEQUENCE [LARGE SCALE GENOMIC DNA]</scope>
    <source>
        <strain evidence="3">NBRC 112299</strain>
    </source>
</reference>
<sequence length="228" mass="23294">MSERLRRDPAKTHLGLMLALTFSTGIIDAVGYLGLDRVFTGNMTGNVVILGMGLTGVDDLPVVGPIIALVAFMAGAAVGGRTLRTFDAGWSHKTTVLFSVVAGVLVAAAVVVLVDSHPAEPLALTVTAALGAAMGLQASVARHIAVKDVTTVVVTSTITGLAADSAAGGEGLNFWKRRMGAILLIGAGACTGALLLQWHIGAGMLLSALITLVVVVLGHRSRPVVVRD</sequence>
<protein>
    <submittedName>
        <fullName evidence="2">DUF1275 family protein</fullName>
    </submittedName>
</protein>
<accession>A0ABQ6IA09</accession>